<proteinExistence type="predicted"/>
<dbReference type="AlphaFoldDB" id="A0AA97DA67"/>
<accession>A0AA97DA67</accession>
<feature type="transmembrane region" description="Helical" evidence="1">
    <location>
        <begin position="97"/>
        <end position="116"/>
    </location>
</feature>
<dbReference type="EMBL" id="CP135996">
    <property type="protein sequence ID" value="WOC32144.1"/>
    <property type="molecule type" value="Genomic_DNA"/>
</dbReference>
<dbReference type="KEGG" id="carl:PXC00_13290"/>
<keyword evidence="3" id="KW-1185">Reference proteome</keyword>
<reference evidence="3" key="3">
    <citation type="submission" date="2024-06" db="EMBL/GenBank/DDBJ databases">
        <authorList>
            <person name="Zeng C."/>
        </authorList>
    </citation>
    <scope>NUCLEOTIDE SEQUENCE [LARGE SCALE GENOMIC DNA]</scope>
    <source>
        <strain evidence="3">ZCY20-5</strain>
    </source>
</reference>
<reference evidence="2 3" key="1">
    <citation type="submission" date="2024-06" db="EMBL/GenBank/DDBJ databases">
        <title>Caproicibacterium argilliputei sp. nov, a novel caproic acid producing anaerobic bacterium isolated from pit mud.</title>
        <authorList>
            <person name="Xia S."/>
        </authorList>
    </citation>
    <scope>NUCLEOTIDE SEQUENCE [LARGE SCALE GENOMIC DNA]</scope>
    <source>
        <strain evidence="2 3">ZCY20-5</strain>
    </source>
</reference>
<evidence type="ECO:0000313" key="3">
    <source>
        <dbReference type="Proteomes" id="UP001300604"/>
    </source>
</evidence>
<keyword evidence="1" id="KW-0812">Transmembrane</keyword>
<keyword evidence="1" id="KW-1133">Transmembrane helix</keyword>
<gene>
    <name evidence="2" type="ORF">PXC00_13290</name>
</gene>
<sequence length="149" mass="16269">MPSSKQTAHGLNLWEAQDHPLREDFVRDNQTVDDWLSKHIADTSLHKTPTDPAQLVCGTYTGDGGKLQTVSLGFDPQAVLVFPFQKGLLQKDSSGNLVLYGGIAAVGLYCGPLYVLKNKGFSVKNDTAGTAVYALLNEKDSKYCYVAFR</sequence>
<keyword evidence="1" id="KW-0472">Membrane</keyword>
<reference evidence="3" key="2">
    <citation type="submission" date="2024-06" db="EMBL/GenBank/DDBJ databases">
        <title>Caproicibacterium argilliputei sp. nov, a novel caproic acid producing anaerobic bacterium isolated from pit mud.</title>
        <authorList>
            <person name="Zeng C."/>
        </authorList>
    </citation>
    <scope>NUCLEOTIDE SEQUENCE [LARGE SCALE GENOMIC DNA]</scope>
    <source>
        <strain evidence="3">ZCY20-5</strain>
    </source>
</reference>
<dbReference type="Proteomes" id="UP001300604">
    <property type="component" value="Chromosome"/>
</dbReference>
<evidence type="ECO:0000256" key="1">
    <source>
        <dbReference type="SAM" id="Phobius"/>
    </source>
</evidence>
<dbReference type="RefSeq" id="WP_275844203.1">
    <property type="nucleotide sequence ID" value="NZ_CP135996.1"/>
</dbReference>
<evidence type="ECO:0000313" key="2">
    <source>
        <dbReference type="EMBL" id="WOC32144.1"/>
    </source>
</evidence>
<organism evidence="2 3">
    <name type="scientific">Caproicibacterium argilliputei</name>
    <dbReference type="NCBI Taxonomy" id="3030016"/>
    <lineage>
        <taxon>Bacteria</taxon>
        <taxon>Bacillati</taxon>
        <taxon>Bacillota</taxon>
        <taxon>Clostridia</taxon>
        <taxon>Eubacteriales</taxon>
        <taxon>Oscillospiraceae</taxon>
        <taxon>Caproicibacterium</taxon>
    </lineage>
</organism>
<name>A0AA97DA67_9FIRM</name>
<protein>
    <submittedName>
        <fullName evidence="2">Uncharacterized protein</fullName>
    </submittedName>
</protein>